<reference evidence="1 2" key="1">
    <citation type="submission" date="2019-08" db="EMBL/GenBank/DDBJ databases">
        <title>Complete genomes of the Campylobacter fetus subsp. venerealis, Campylobacter lari subsp. concheus, Campylobacter sputorum bv. sputorum and Campylobacter volucris type strains.</title>
        <authorList>
            <person name="Miller W.G."/>
            <person name="Yee E."/>
        </authorList>
    </citation>
    <scope>NUCLEOTIDE SEQUENCE [LARGE SCALE GENOMIC DNA]</scope>
    <source>
        <strain evidence="1 2">NCTC 10354</strain>
    </source>
</reference>
<gene>
    <name evidence="1" type="ORF">CFVT_0490</name>
</gene>
<evidence type="ECO:0000313" key="1">
    <source>
        <dbReference type="EMBL" id="QEL44470.1"/>
    </source>
</evidence>
<dbReference type="RefSeq" id="WP_065842410.1">
    <property type="nucleotide sequence ID" value="NZ_CP043435.1"/>
</dbReference>
<evidence type="ECO:0000313" key="2">
    <source>
        <dbReference type="Proteomes" id="UP000322035"/>
    </source>
</evidence>
<dbReference type="EMBL" id="CP043435">
    <property type="protein sequence ID" value="QEL44470.1"/>
    <property type="molecule type" value="Genomic_DNA"/>
</dbReference>
<proteinExistence type="predicted"/>
<sequence>MIYDKDLLSKLLKSKIAKSKSKDEIIDELLSYLDKENQKALKNALDELFLMIVTHKDDANLQKLIANKINALELNIPNIEYEEIYSKFASEVMFENKINNVPPTFSFDETDIKALEVMRKNFYWMKNDYNEKISNDLKAITAKVFNGEITRANMAETLKEKFKGVLSANTSYFEGVSDHIISQAQNIARVNQSSKYGVKHYKVLARIDSRTSDICRSMNGRIIPASHIEAQSNNIQNAKDINEKKAAAIWRNEPFLGKILPSNFGLPPYHFRCRTELVPVWIDNEDVGGVTMTNTSPLNKDEVIKHIDKTGVERVLSKENYFGGNHTKPLNERYSKKDFISALNSITQIAPYTSKENRANALTQNNCVLSFNGDEIVTMIKFENKQDAQAYFRKNVAWDKREIIKTRWWLG</sequence>
<organism evidence="1 2">
    <name type="scientific">Campylobacter fetus subsp. venerealis NCTC 10354</name>
    <dbReference type="NCBI Taxonomy" id="983328"/>
    <lineage>
        <taxon>Bacteria</taxon>
        <taxon>Pseudomonadati</taxon>
        <taxon>Campylobacterota</taxon>
        <taxon>Epsilonproteobacteria</taxon>
        <taxon>Campylobacterales</taxon>
        <taxon>Campylobacteraceae</taxon>
        <taxon>Campylobacter</taxon>
        <taxon>Campylobacter fetus subsp. venerealis bv. venerealis</taxon>
    </lineage>
</organism>
<dbReference type="Proteomes" id="UP000322035">
    <property type="component" value="Chromosome"/>
</dbReference>
<evidence type="ECO:0008006" key="3">
    <source>
        <dbReference type="Google" id="ProtNLM"/>
    </source>
</evidence>
<accession>A0AAE6IXW0</accession>
<dbReference type="AlphaFoldDB" id="A0AAE6IXW0"/>
<name>A0AAE6IXW0_CAMFE</name>
<protein>
    <recommendedName>
        <fullName evidence="3">Phage head morphogenesis protein</fullName>
    </recommendedName>
</protein>